<keyword evidence="3 7" id="KW-0378">Hydrolase</keyword>
<keyword evidence="2" id="KW-0479">Metal-binding</keyword>
<evidence type="ECO:0000256" key="1">
    <source>
        <dbReference type="ARBA" id="ARBA00008779"/>
    </source>
</evidence>
<reference evidence="7" key="1">
    <citation type="submission" date="2022-06" db="EMBL/GenBank/DDBJ databases">
        <title>Limimaricola sediminis sp. nov., isolated from an intertidal sediment.</title>
        <authorList>
            <person name="Shao X."/>
        </authorList>
    </citation>
    <scope>NUCLEOTIDE SEQUENCE</scope>
    <source>
        <strain evidence="7">ASW11-118</strain>
    </source>
</reference>
<evidence type="ECO:0000313" key="8">
    <source>
        <dbReference type="Proteomes" id="UP001139477"/>
    </source>
</evidence>
<protein>
    <submittedName>
        <fullName evidence="7">Sulfatase-like hydrolase/transferase</fullName>
    </submittedName>
</protein>
<dbReference type="InterPro" id="IPR024607">
    <property type="entry name" value="Sulfatase_CS"/>
</dbReference>
<evidence type="ECO:0000256" key="4">
    <source>
        <dbReference type="ARBA" id="ARBA00022837"/>
    </source>
</evidence>
<accession>A0A9X2FTX0</accession>
<comment type="caution">
    <text evidence="7">The sequence shown here is derived from an EMBL/GenBank/DDBJ whole genome shotgun (WGS) entry which is preliminary data.</text>
</comment>
<evidence type="ECO:0000259" key="6">
    <source>
        <dbReference type="Pfam" id="PF00884"/>
    </source>
</evidence>
<comment type="similarity">
    <text evidence="1">Belongs to the sulfatase family.</text>
</comment>
<dbReference type="Proteomes" id="UP001139477">
    <property type="component" value="Unassembled WGS sequence"/>
</dbReference>
<evidence type="ECO:0000256" key="3">
    <source>
        <dbReference type="ARBA" id="ARBA00022801"/>
    </source>
</evidence>
<proteinExistence type="inferred from homology"/>
<dbReference type="GO" id="GO:0004065">
    <property type="term" value="F:arylsulfatase activity"/>
    <property type="evidence" value="ECO:0007669"/>
    <property type="project" value="TreeGrafter"/>
</dbReference>
<feature type="domain" description="Sulfatase N-terminal" evidence="6">
    <location>
        <begin position="4"/>
        <end position="405"/>
    </location>
</feature>
<dbReference type="InterPro" id="IPR050738">
    <property type="entry name" value="Sulfatase"/>
</dbReference>
<gene>
    <name evidence="7" type="ORF">NHG85_19180</name>
</gene>
<dbReference type="GO" id="GO:0046872">
    <property type="term" value="F:metal ion binding"/>
    <property type="evidence" value="ECO:0007669"/>
    <property type="project" value="UniProtKB-KW"/>
</dbReference>
<dbReference type="InterPro" id="IPR000917">
    <property type="entry name" value="Sulfatase_N"/>
</dbReference>
<sequence>MTRPNILLITTDQQHFSTLGAVNPKIRTPNLDRLCKMGTRFDRAYCPSPVCTPSRASILTGLYPSQHGAWTIGTHLDEACRTLPGMLGEAGYMSGLVGKAHFHPLADTPGHTSLEKLPIVRDMEHWRGFNGPWYGFDHIELARNHADEAMAGQHYGVWMEDRGLVDWRDYFQPAPGETSARAIPIGTNGEYWKRQARIWALPEDFHYTRWTGERSAAFIDDALAQDRPFFLWSSFHDPHPPYVLSEPWASMYDPAEMEPGSLTPGEHDKNPPHFGKTQEENPDFGDWHEPFEAHGCHSHLHDRDELKKDMAIYYGMVSFLDQEVGRMLDLLEARGVLDDTLIVFTTDHGHFLGQHGLMAKGPFHYEDLLRVPFIAAWPGRIAAGAVSRSLQSLVDLAPTFLEAGGLAVPHDMQGVSLLEEWTGQRAATRDFVLCENRHNPVMPHAVTHVDARYKITVYRAGAAGELFDLETDPNEVDNLWANPDFATLKSELLLRFAQSVLASERMKMPRVSHA</sequence>
<dbReference type="SUPFAM" id="SSF53649">
    <property type="entry name" value="Alkaline phosphatase-like"/>
    <property type="match status" value="1"/>
</dbReference>
<dbReference type="PANTHER" id="PTHR42693">
    <property type="entry name" value="ARYLSULFATASE FAMILY MEMBER"/>
    <property type="match status" value="1"/>
</dbReference>
<dbReference type="PROSITE" id="PS00523">
    <property type="entry name" value="SULFATASE_1"/>
    <property type="match status" value="1"/>
</dbReference>
<dbReference type="PANTHER" id="PTHR42693:SF53">
    <property type="entry name" value="ENDO-4-O-SULFATASE"/>
    <property type="match status" value="1"/>
</dbReference>
<evidence type="ECO:0000256" key="5">
    <source>
        <dbReference type="SAM" id="MobiDB-lite"/>
    </source>
</evidence>
<keyword evidence="8" id="KW-1185">Reference proteome</keyword>
<evidence type="ECO:0000256" key="2">
    <source>
        <dbReference type="ARBA" id="ARBA00022723"/>
    </source>
</evidence>
<dbReference type="Gene3D" id="3.40.720.10">
    <property type="entry name" value="Alkaline Phosphatase, subunit A"/>
    <property type="match status" value="1"/>
</dbReference>
<evidence type="ECO:0000313" key="7">
    <source>
        <dbReference type="EMBL" id="MCP1170630.1"/>
    </source>
</evidence>
<name>A0A9X2FTX0_9RHOB</name>
<dbReference type="EMBL" id="JAMYXC010000319">
    <property type="protein sequence ID" value="MCP1170630.1"/>
    <property type="molecule type" value="Genomic_DNA"/>
</dbReference>
<organism evidence="7 8">
    <name type="scientific">Limimaricola litoreus</name>
    <dbReference type="NCBI Taxonomy" id="2955316"/>
    <lineage>
        <taxon>Bacteria</taxon>
        <taxon>Pseudomonadati</taxon>
        <taxon>Pseudomonadota</taxon>
        <taxon>Alphaproteobacteria</taxon>
        <taxon>Rhodobacterales</taxon>
        <taxon>Paracoccaceae</taxon>
        <taxon>Limimaricola</taxon>
    </lineage>
</organism>
<dbReference type="Pfam" id="PF00884">
    <property type="entry name" value="Sulfatase"/>
    <property type="match status" value="1"/>
</dbReference>
<feature type="compositionally biased region" description="Basic and acidic residues" evidence="5">
    <location>
        <begin position="265"/>
        <end position="282"/>
    </location>
</feature>
<dbReference type="AlphaFoldDB" id="A0A9X2FTX0"/>
<keyword evidence="4" id="KW-0106">Calcium</keyword>
<dbReference type="InterPro" id="IPR017850">
    <property type="entry name" value="Alkaline_phosphatase_core_sf"/>
</dbReference>
<dbReference type="RefSeq" id="WP_253335347.1">
    <property type="nucleotide sequence ID" value="NZ_JAMYXC010000319.1"/>
</dbReference>
<feature type="region of interest" description="Disordered" evidence="5">
    <location>
        <begin position="256"/>
        <end position="282"/>
    </location>
</feature>